<proteinExistence type="predicted"/>
<organism evidence="1 2">
    <name type="scientific">Wuchereria bancrofti</name>
    <dbReference type="NCBI Taxonomy" id="6293"/>
    <lineage>
        <taxon>Eukaryota</taxon>
        <taxon>Metazoa</taxon>
        <taxon>Ecdysozoa</taxon>
        <taxon>Nematoda</taxon>
        <taxon>Chromadorea</taxon>
        <taxon>Rhabditida</taxon>
        <taxon>Spirurina</taxon>
        <taxon>Spiruromorpha</taxon>
        <taxon>Filarioidea</taxon>
        <taxon>Onchocercidae</taxon>
        <taxon>Wuchereria</taxon>
    </lineage>
</organism>
<evidence type="ECO:0000313" key="1">
    <source>
        <dbReference type="Proteomes" id="UP000093561"/>
    </source>
</evidence>
<dbReference type="Proteomes" id="UP000093561">
    <property type="component" value="Unassembled WGS sequence"/>
</dbReference>
<dbReference type="WBParaSite" id="mrna-Wban_00541">
    <property type="protein sequence ID" value="mrna-Wban_00541"/>
    <property type="gene ID" value="Wban_00541"/>
</dbReference>
<reference evidence="1" key="1">
    <citation type="submission" date="2015-03" db="EMBL/GenBank/DDBJ databases">
        <title>Wuchereria bancrofti Genome Sequencing Papua New Guinea Strain.</title>
        <authorList>
            <person name="Small S.T."/>
            <person name="Serre D."/>
            <person name="Zimmerman P.A."/>
        </authorList>
    </citation>
    <scope>NUCLEOTIDE SEQUENCE [LARGE SCALE GENOMIC DNA]</scope>
    <source>
        <strain evidence="1">pt0022</strain>
    </source>
</reference>
<sequence>MDFHTILDLPLLNPANSCTASYVYKFVALNRSFVRGGATGLSNIALRTTERVIIECVSLQRARSCHQ</sequence>
<protein>
    <submittedName>
        <fullName evidence="2">Uncharacterized protein</fullName>
    </submittedName>
</protein>
<reference evidence="2" key="3">
    <citation type="submission" date="2024-02" db="UniProtKB">
        <authorList>
            <consortium name="WormBaseParasite"/>
        </authorList>
    </citation>
    <scope>IDENTIFICATION</scope>
    <source>
        <strain evidence="2">pt0022</strain>
    </source>
</reference>
<name>A0AAF5PGZ3_WUCBA</name>
<dbReference type="AlphaFoldDB" id="A0AAF5PGZ3"/>
<evidence type="ECO:0000313" key="2">
    <source>
        <dbReference type="WBParaSite" id="mrna-Wban_00541"/>
    </source>
</evidence>
<accession>A0AAF5PGZ3</accession>
<reference evidence="1" key="2">
    <citation type="journal article" date="2016" name="Mol. Ecol.">
        <title>Population genomics of the filarial nematode parasite Wuchereria bancrofti from mosquitoes.</title>
        <authorList>
            <person name="Small S.T."/>
            <person name="Reimer L.J."/>
            <person name="Tisch D.J."/>
            <person name="King C.L."/>
            <person name="Christensen B.M."/>
            <person name="Siba P.M."/>
            <person name="Kazura J.W."/>
            <person name="Serre D."/>
            <person name="Zimmerman P.A."/>
        </authorList>
    </citation>
    <scope>NUCLEOTIDE SEQUENCE</scope>
    <source>
        <strain evidence="1">pt0022</strain>
    </source>
</reference>